<name>A0ABY8FUD5_9SPHN</name>
<protein>
    <submittedName>
        <fullName evidence="3">Methyltransferase domain-containing protein</fullName>
    </submittedName>
</protein>
<dbReference type="InterPro" id="IPR029063">
    <property type="entry name" value="SAM-dependent_MTases_sf"/>
</dbReference>
<evidence type="ECO:0000256" key="1">
    <source>
        <dbReference type="ARBA" id="ARBA00022603"/>
    </source>
</evidence>
<dbReference type="PANTHER" id="PTHR13090">
    <property type="entry name" value="ARGININE-HYDROXYLASE NDUFAF5, MITOCHONDRIAL"/>
    <property type="match status" value="1"/>
</dbReference>
<accession>A0ABY8FUD5</accession>
<dbReference type="RefSeq" id="WP_278015770.1">
    <property type="nucleotide sequence ID" value="NZ_CP121106.1"/>
</dbReference>
<reference evidence="3 4" key="1">
    <citation type="submission" date="2023-03" db="EMBL/GenBank/DDBJ databases">
        <title>Altererythrobacter sp. CAU 1644 isolated from sand.</title>
        <authorList>
            <person name="Kim W."/>
        </authorList>
    </citation>
    <scope>NUCLEOTIDE SEQUENCE [LARGE SCALE GENOMIC DNA]</scope>
    <source>
        <strain evidence="3 4">CAU 1644</strain>
    </source>
</reference>
<dbReference type="GO" id="GO:0032259">
    <property type="term" value="P:methylation"/>
    <property type="evidence" value="ECO:0007669"/>
    <property type="project" value="UniProtKB-KW"/>
</dbReference>
<keyword evidence="2" id="KW-0808">Transferase</keyword>
<dbReference type="SUPFAM" id="SSF53335">
    <property type="entry name" value="S-adenosyl-L-methionine-dependent methyltransferases"/>
    <property type="match status" value="1"/>
</dbReference>
<dbReference type="InterPro" id="IPR050602">
    <property type="entry name" value="Malonyl-ACP_OMT"/>
</dbReference>
<keyword evidence="1 3" id="KW-0489">Methyltransferase</keyword>
<dbReference type="EMBL" id="CP121106">
    <property type="protein sequence ID" value="WFL77011.1"/>
    <property type="molecule type" value="Genomic_DNA"/>
</dbReference>
<dbReference type="Proteomes" id="UP001215827">
    <property type="component" value="Chromosome"/>
</dbReference>
<evidence type="ECO:0000313" key="4">
    <source>
        <dbReference type="Proteomes" id="UP001215827"/>
    </source>
</evidence>
<dbReference type="Gene3D" id="3.40.50.150">
    <property type="entry name" value="Vaccinia Virus protein VP39"/>
    <property type="match status" value="1"/>
</dbReference>
<gene>
    <name evidence="3" type="ORF">P7228_13590</name>
</gene>
<evidence type="ECO:0000256" key="2">
    <source>
        <dbReference type="ARBA" id="ARBA00022679"/>
    </source>
</evidence>
<dbReference type="PANTHER" id="PTHR13090:SF1">
    <property type="entry name" value="ARGININE-HYDROXYLASE NDUFAF5, MITOCHONDRIAL"/>
    <property type="match status" value="1"/>
</dbReference>
<dbReference type="Pfam" id="PF13489">
    <property type="entry name" value="Methyltransf_23"/>
    <property type="match status" value="1"/>
</dbReference>
<sequence>MAGQGVPNIFSARRRAARISRAEALARGEGPACWLLQHLESEALDRVDFMRLEPSRALLIGLDTRELTSELGRRGCEVTSIVARNEEAPVEGGPYDLIVSLAGLDTVNDLPGALVHLRAALSEGGLLLAPMIGAGSLPLLRQVLLAADGDRPAARIHPQVDNRAATSLLERAGFSRQVVDTHRLSVRYGDLDRLIADLRDQGLTNVLADPPPPLTRSGWERARAKFAELTDREGRATETFEILTLTGWR</sequence>
<proteinExistence type="predicted"/>
<evidence type="ECO:0000313" key="3">
    <source>
        <dbReference type="EMBL" id="WFL77011.1"/>
    </source>
</evidence>
<keyword evidence="4" id="KW-1185">Reference proteome</keyword>
<dbReference type="GO" id="GO:0008168">
    <property type="term" value="F:methyltransferase activity"/>
    <property type="evidence" value="ECO:0007669"/>
    <property type="project" value="UniProtKB-KW"/>
</dbReference>
<organism evidence="3 4">
    <name type="scientific">Altererythrobacter arenosus</name>
    <dbReference type="NCBI Taxonomy" id="3032592"/>
    <lineage>
        <taxon>Bacteria</taxon>
        <taxon>Pseudomonadati</taxon>
        <taxon>Pseudomonadota</taxon>
        <taxon>Alphaproteobacteria</taxon>
        <taxon>Sphingomonadales</taxon>
        <taxon>Erythrobacteraceae</taxon>
        <taxon>Altererythrobacter</taxon>
    </lineage>
</organism>